<organism evidence="2 3">
    <name type="scientific">Faecalicatena contorta</name>
    <dbReference type="NCBI Taxonomy" id="39482"/>
    <lineage>
        <taxon>Bacteria</taxon>
        <taxon>Bacillati</taxon>
        <taxon>Bacillota</taxon>
        <taxon>Clostridia</taxon>
        <taxon>Lachnospirales</taxon>
        <taxon>Lachnospiraceae</taxon>
        <taxon>Faecalicatena</taxon>
    </lineage>
</organism>
<dbReference type="PANTHER" id="PTHR18964">
    <property type="entry name" value="ROK (REPRESSOR, ORF, KINASE) FAMILY"/>
    <property type="match status" value="1"/>
</dbReference>
<evidence type="ECO:0000313" key="3">
    <source>
        <dbReference type="Proteomes" id="UP000254051"/>
    </source>
</evidence>
<reference evidence="3" key="1">
    <citation type="submission" date="2017-07" db="EMBL/GenBank/DDBJ databases">
        <authorList>
            <person name="Varghese N."/>
            <person name="Submissions S."/>
        </authorList>
    </citation>
    <scope>NUCLEOTIDE SEQUENCE [LARGE SCALE GENOMIC DNA]</scope>
    <source>
        <strain evidence="3">NLAE-zl-C134</strain>
    </source>
</reference>
<evidence type="ECO:0000313" key="2">
    <source>
        <dbReference type="EMBL" id="SUQ15350.1"/>
    </source>
</evidence>
<dbReference type="EMBL" id="UHJJ01000011">
    <property type="protein sequence ID" value="SUQ15350.1"/>
    <property type="molecule type" value="Genomic_DNA"/>
</dbReference>
<name>A0A315ZVF5_9FIRM</name>
<dbReference type="InterPro" id="IPR043129">
    <property type="entry name" value="ATPase_NBD"/>
</dbReference>
<gene>
    <name evidence="2" type="ORF">SAMN05216529_111135</name>
</gene>
<dbReference type="RefSeq" id="WP_109713087.1">
    <property type="nucleotide sequence ID" value="NZ_QGDS01000011.1"/>
</dbReference>
<dbReference type="CDD" id="cd24068">
    <property type="entry name" value="ASKHA_NBD_ROK_FnNanK-like"/>
    <property type="match status" value="1"/>
</dbReference>
<dbReference type="PANTHER" id="PTHR18964:SF165">
    <property type="entry name" value="BETA-GLUCOSIDE KINASE"/>
    <property type="match status" value="1"/>
</dbReference>
<keyword evidence="2" id="KW-0418">Kinase</keyword>
<keyword evidence="2" id="KW-0808">Transferase</keyword>
<dbReference type="Gene3D" id="3.30.420.40">
    <property type="match status" value="2"/>
</dbReference>
<dbReference type="Pfam" id="PF00480">
    <property type="entry name" value="ROK"/>
    <property type="match status" value="1"/>
</dbReference>
<dbReference type="OrthoDB" id="9795247at2"/>
<keyword evidence="3" id="KW-1185">Reference proteome</keyword>
<dbReference type="AlphaFoldDB" id="A0A315ZVF5"/>
<accession>A0A315ZVF5</accession>
<dbReference type="InterPro" id="IPR000600">
    <property type="entry name" value="ROK"/>
</dbReference>
<dbReference type="Proteomes" id="UP000254051">
    <property type="component" value="Unassembled WGS sequence"/>
</dbReference>
<proteinExistence type="inferred from homology"/>
<dbReference type="SUPFAM" id="SSF53067">
    <property type="entry name" value="Actin-like ATPase domain"/>
    <property type="match status" value="1"/>
</dbReference>
<comment type="similarity">
    <text evidence="1">Belongs to the ROK (NagC/XylR) family.</text>
</comment>
<protein>
    <submittedName>
        <fullName evidence="2">Sugar kinase of the NBD/HSP70 family, may contain an N-terminal HTH domain</fullName>
    </submittedName>
</protein>
<evidence type="ECO:0000256" key="1">
    <source>
        <dbReference type="ARBA" id="ARBA00006479"/>
    </source>
</evidence>
<sequence>MNRYLTFDIGGTMIKYGLIDETGRIIDYHLMESEAHFGGAHIMHKIEKVVETYLDGQTLAGIGVSTAGVVDNKAGTIIYANDNIPDYTGTNIKQLIEERFKIPCEVENDVACAGLAEMYYGAAKNKHISICLTIGTGIGCCILIDNQVFHGSNHYAGEVGYMKMNDAQFENLASTRALIQNVAREKKIKDIKGEKIFELAQSGDKTCELAIEKMCDYLAQGISNICYVINPDAVVLGGGITAQGKYLYDILNKRLDEHLIKSVRQNTELLFAQNGNQAGMLGAYCNFCIQQGIPCGNS</sequence>
<dbReference type="GO" id="GO:0016301">
    <property type="term" value="F:kinase activity"/>
    <property type="evidence" value="ECO:0007669"/>
    <property type="project" value="UniProtKB-KW"/>
</dbReference>